<keyword evidence="3" id="KW-1185">Reference proteome</keyword>
<reference evidence="2" key="1">
    <citation type="submission" date="2021-01" db="EMBL/GenBank/DDBJ databases">
        <title>Whole genome shotgun sequence of Acrocarpospora phusangensis NBRC 108782.</title>
        <authorList>
            <person name="Komaki H."/>
            <person name="Tamura T."/>
        </authorList>
    </citation>
    <scope>NUCLEOTIDE SEQUENCE</scope>
    <source>
        <strain evidence="2">NBRC 108782</strain>
    </source>
</reference>
<proteinExistence type="predicted"/>
<feature type="compositionally biased region" description="Polar residues" evidence="1">
    <location>
        <begin position="260"/>
        <end position="271"/>
    </location>
</feature>
<protein>
    <submittedName>
        <fullName evidence="2">Uncharacterized protein</fullName>
    </submittedName>
</protein>
<accession>A0A919QFI9</accession>
<dbReference type="EMBL" id="BOOA01000064">
    <property type="protein sequence ID" value="GIH27833.1"/>
    <property type="molecule type" value="Genomic_DNA"/>
</dbReference>
<comment type="caution">
    <text evidence="2">The sequence shown here is derived from an EMBL/GenBank/DDBJ whole genome shotgun (WGS) entry which is preliminary data.</text>
</comment>
<evidence type="ECO:0000256" key="1">
    <source>
        <dbReference type="SAM" id="MobiDB-lite"/>
    </source>
</evidence>
<feature type="region of interest" description="Disordered" evidence="1">
    <location>
        <begin position="256"/>
        <end position="283"/>
    </location>
</feature>
<evidence type="ECO:0000313" key="3">
    <source>
        <dbReference type="Proteomes" id="UP000640052"/>
    </source>
</evidence>
<organism evidence="2 3">
    <name type="scientific">Acrocarpospora phusangensis</name>
    <dbReference type="NCBI Taxonomy" id="1070424"/>
    <lineage>
        <taxon>Bacteria</taxon>
        <taxon>Bacillati</taxon>
        <taxon>Actinomycetota</taxon>
        <taxon>Actinomycetes</taxon>
        <taxon>Streptosporangiales</taxon>
        <taxon>Streptosporangiaceae</taxon>
        <taxon>Acrocarpospora</taxon>
    </lineage>
</organism>
<gene>
    <name evidence="2" type="ORF">Aph01nite_61430</name>
</gene>
<dbReference type="Proteomes" id="UP000640052">
    <property type="component" value="Unassembled WGS sequence"/>
</dbReference>
<dbReference type="RefSeq" id="WP_204044477.1">
    <property type="nucleotide sequence ID" value="NZ_BOOA01000064.1"/>
</dbReference>
<evidence type="ECO:0000313" key="2">
    <source>
        <dbReference type="EMBL" id="GIH27833.1"/>
    </source>
</evidence>
<name>A0A919QFI9_9ACTN</name>
<sequence length="1334" mass="141604">MSAPLPGPRQSGPDPFAGLDAGLPLLLLPIRLETRFVRRASPPQLRIRVYPDQIHIDADRPGASTGEIELTIRFWRGWHAARGDRARQKEWRDHVARVGAERAGHLARLLRPMVDRGVLRFPEVGGKGERGPAGPVLLPDRWLAVGYSAAGELFRVTSRPVAAGLRTAPDPGAPPWQAPGSGLKIDEALAWMFDYDRAVEVGMAITVPLTGAAAGALDGIERLLVVGVAASYEPAGAAAELDRLLAAHARTGGLAFVPQGTPTNSTESAGTGATPGGRAEDELDSVTARPGENGHRLANALGLAGTGTLARAPYGTDRERDRSRAMVRVMFEALLGTFTRDVLRVRGTPAISRAAVAALRDWCVTHVTGGAPYPCVRIGPQPYGVLPVRRSTSPAEPDTTAEHVQHVVSLLIGEWRRAAAGLPRLDPNYAGEGDIATVLATQPHPARLFSRRLHTYSSLNPFERALTPNEWYATAVERQLDLASDTPLTSPYSEIAVSYAIISNDVGIDSIDTQVAVWEEVRRYLPDQLSGEPLAEGLSFVDTVLALLRGYRTRQEPVRRLDLLAFEGVLGEPGTELIEGLLEGSAREWGDTGLIQAPNAPPGHTAADYLTDLRRRYAERNTAGMAPPALDAGFLDRQPLLYQLLDRTLPLAPDDPALPDALDLLATRTPEELDWLLRESLGLGTHRLDAWATSLATERLRRLRAARPTGIQIGAYGWVTDLRPRDRDVESAGFVHAPSMAHATTAALLRAGWLAHGSDDPLSPAAVAYTSARVRTASWLLDGLRQGQTLGALLGYRFERALHDRNADAHIHPTRERVLAATGRAQTPPDQPVDGIELLDLHRAGRLGEPAADVAAALAEIEDAFDATNDVALVEAVHQLAAGNTERATATLGAMAGTHAPPELRAPRSRRAGTTVEHRVLILLDPGAAHPGRGWVTGVRDRVAPELDTWVAGLLPPAGQVGFTVPGQAMTLADLGLSALDAIYLAGDDPAVAAAPLAALAAARLGVPSIRVEPSEGGTAPITLTEFAVLAIELRRAIESLRVADSRDVRPGHTAGEPELDDSAALDAVRTLVAEFGTITQNPAQLARYGLADPDPARLAAASARRHATVLATEVDAADPRPGLRQRLAALVGGRVPLLGRFPVDLPFQPPVAGPDDVDTWLHAAAKVRPDVGRLVTAGMLSELLADDGGLHARAAQLPAVSGDPWAALGPVPAGTGGRLSIVAVGTPLTGGVACGLAVDGWSERVPGTEQHTGLALQFDAPGNRPPQAWLLAVTPDGEPWSRQLVLDTLTETLEWAALRPVGTEDLLAYGRAVPTVYVPGGMTPWPGEEASDE</sequence>